<dbReference type="PROSITE" id="PS51469">
    <property type="entry name" value="SUN"/>
    <property type="match status" value="1"/>
</dbReference>
<reference evidence="4" key="1">
    <citation type="submission" date="2020-11" db="EMBL/GenBank/DDBJ databases">
        <authorList>
            <consortium name="DOE Joint Genome Institute"/>
            <person name="Ahrendt S."/>
            <person name="Riley R."/>
            <person name="Andreopoulos W."/>
            <person name="Labutti K."/>
            <person name="Pangilinan J."/>
            <person name="Ruiz-Duenas F.J."/>
            <person name="Barrasa J.M."/>
            <person name="Sanchez-Garcia M."/>
            <person name="Camarero S."/>
            <person name="Miyauchi S."/>
            <person name="Serrano A."/>
            <person name="Linde D."/>
            <person name="Babiker R."/>
            <person name="Drula E."/>
            <person name="Ayuso-Fernandez I."/>
            <person name="Pacheco R."/>
            <person name="Padilla G."/>
            <person name="Ferreira P."/>
            <person name="Barriuso J."/>
            <person name="Kellner H."/>
            <person name="Castanera R."/>
            <person name="Alfaro M."/>
            <person name="Ramirez L."/>
            <person name="Pisabarro A.G."/>
            <person name="Kuo A."/>
            <person name="Tritt A."/>
            <person name="Lipzen A."/>
            <person name="He G."/>
            <person name="Yan M."/>
            <person name="Ng V."/>
            <person name="Cullen D."/>
            <person name="Martin F."/>
            <person name="Rosso M.-N."/>
            <person name="Henrissat B."/>
            <person name="Hibbett D."/>
            <person name="Martinez A.T."/>
            <person name="Grigoriev I.V."/>
        </authorList>
    </citation>
    <scope>NUCLEOTIDE SEQUENCE</scope>
    <source>
        <strain evidence="4">ATCC 90797</strain>
    </source>
</reference>
<protein>
    <recommendedName>
        <fullName evidence="3">SUN domain-containing protein</fullName>
    </recommendedName>
</protein>
<evidence type="ECO:0000256" key="1">
    <source>
        <dbReference type="SAM" id="MobiDB-lite"/>
    </source>
</evidence>
<feature type="transmembrane region" description="Helical" evidence="2">
    <location>
        <begin position="124"/>
        <end position="142"/>
    </location>
</feature>
<dbReference type="InterPro" id="IPR012919">
    <property type="entry name" value="SUN_dom"/>
</dbReference>
<name>A0A9P5ZEJ8_PLEER</name>
<comment type="caution">
    <text evidence="4">The sequence shown here is derived from an EMBL/GenBank/DDBJ whole genome shotgun (WGS) entry which is preliminary data.</text>
</comment>
<evidence type="ECO:0000313" key="4">
    <source>
        <dbReference type="EMBL" id="KAF9486807.1"/>
    </source>
</evidence>
<evidence type="ECO:0000256" key="2">
    <source>
        <dbReference type="SAM" id="Phobius"/>
    </source>
</evidence>
<dbReference type="EMBL" id="MU154914">
    <property type="protein sequence ID" value="KAF9486807.1"/>
    <property type="molecule type" value="Genomic_DNA"/>
</dbReference>
<dbReference type="AlphaFoldDB" id="A0A9P5ZEJ8"/>
<organism evidence="4 5">
    <name type="scientific">Pleurotus eryngii</name>
    <name type="common">Boletus of the steppes</name>
    <dbReference type="NCBI Taxonomy" id="5323"/>
    <lineage>
        <taxon>Eukaryota</taxon>
        <taxon>Fungi</taxon>
        <taxon>Dikarya</taxon>
        <taxon>Basidiomycota</taxon>
        <taxon>Agaricomycotina</taxon>
        <taxon>Agaricomycetes</taxon>
        <taxon>Agaricomycetidae</taxon>
        <taxon>Agaricales</taxon>
        <taxon>Pleurotineae</taxon>
        <taxon>Pleurotaceae</taxon>
        <taxon>Pleurotus</taxon>
    </lineage>
</organism>
<proteinExistence type="predicted"/>
<feature type="compositionally biased region" description="Polar residues" evidence="1">
    <location>
        <begin position="84"/>
        <end position="93"/>
    </location>
</feature>
<keyword evidence="5" id="KW-1185">Reference proteome</keyword>
<keyword evidence="2" id="KW-0472">Membrane</keyword>
<feature type="region of interest" description="Disordered" evidence="1">
    <location>
        <begin position="61"/>
        <end position="108"/>
    </location>
</feature>
<keyword evidence="2" id="KW-0812">Transmembrane</keyword>
<sequence length="364" mass="40874">MVKPVGLEYFCLVSGGVVSTSLPTSRPIMHDTSLQKQDLYATGRFLIGGEEQHRRRFVTPPAQRPLHKAQIAMSSKASGKRTHANNSQTQKGTGQELPDLQPQGCRVRPSTQLPQFRPFIPTTAPIRFAILFLMATILLLVYSKRSAMTQKLNGDLSQRNYVSMSSGAHVIRALTSKTFDPRPPSALDTFFAPVLYLRKKWTGFDFSKMHLSLPRDAFTDNERCWEFKGSYGHVAVSLAKPTYLSHASMIIPFDVVSSDEDQKRLTKHIVLWGLVEHSQASSYTDSRSPFYFSHFAALAPDIPPTHRFVRLVDIQYNISRHDQNKLHPIIPSAQATPFQILVFESLSNRGGPTTCLYYAGVHNL</sequence>
<keyword evidence="2" id="KW-1133">Transmembrane helix</keyword>
<dbReference type="OrthoDB" id="342281at2759"/>
<accession>A0A9P5ZEJ8</accession>
<feature type="domain" description="SUN" evidence="3">
    <location>
        <begin position="167"/>
        <end position="364"/>
    </location>
</feature>
<dbReference type="Proteomes" id="UP000807025">
    <property type="component" value="Unassembled WGS sequence"/>
</dbReference>
<evidence type="ECO:0000259" key="3">
    <source>
        <dbReference type="PROSITE" id="PS51469"/>
    </source>
</evidence>
<gene>
    <name evidence="4" type="ORF">BDN71DRAFT_1514615</name>
</gene>
<evidence type="ECO:0000313" key="5">
    <source>
        <dbReference type="Proteomes" id="UP000807025"/>
    </source>
</evidence>
<dbReference type="Gene3D" id="2.60.120.260">
    <property type="entry name" value="Galactose-binding domain-like"/>
    <property type="match status" value="1"/>
</dbReference>